<sequence>MASSHSVFVELPTCPPLCLCAQLRRRWWFALLNRLRPSLGSSSAALYVPCVDSVPFGNPVSILVLRVCPRPCICLLLSLRLVESRCCYGLSSSSQFRSLWLACFLRWMDSSGLLRRSGMSKWSYCCLQNLFVGLWRKPSRWASPNKCSISVWWRSSSLAWLSVCECGCSEVHLELFFVESIIKSISSGMPNFTGFCISQ</sequence>
<protein>
    <submittedName>
        <fullName evidence="1">Uncharacterized protein</fullName>
    </submittedName>
</protein>
<proteinExistence type="predicted"/>
<dbReference type="Proteomes" id="UP000266723">
    <property type="component" value="Unassembled WGS sequence"/>
</dbReference>
<organism evidence="1 2">
    <name type="scientific">Brassica cretica</name>
    <name type="common">Mustard</name>
    <dbReference type="NCBI Taxonomy" id="69181"/>
    <lineage>
        <taxon>Eukaryota</taxon>
        <taxon>Viridiplantae</taxon>
        <taxon>Streptophyta</taxon>
        <taxon>Embryophyta</taxon>
        <taxon>Tracheophyta</taxon>
        <taxon>Spermatophyta</taxon>
        <taxon>Magnoliopsida</taxon>
        <taxon>eudicotyledons</taxon>
        <taxon>Gunneridae</taxon>
        <taxon>Pentapetalae</taxon>
        <taxon>rosids</taxon>
        <taxon>malvids</taxon>
        <taxon>Brassicales</taxon>
        <taxon>Brassicaceae</taxon>
        <taxon>Brassiceae</taxon>
        <taxon>Brassica</taxon>
    </lineage>
</organism>
<keyword evidence="2" id="KW-1185">Reference proteome</keyword>
<evidence type="ECO:0000313" key="1">
    <source>
        <dbReference type="EMBL" id="KAF3609030.1"/>
    </source>
</evidence>
<gene>
    <name evidence="1" type="ORF">DY000_02047341</name>
</gene>
<reference evidence="1 2" key="1">
    <citation type="journal article" date="2020" name="BMC Genomics">
        <title>Intraspecific diversification of the crop wild relative Brassica cretica Lam. using demographic model selection.</title>
        <authorList>
            <person name="Kioukis A."/>
            <person name="Michalopoulou V.A."/>
            <person name="Briers L."/>
            <person name="Pirintsos S."/>
            <person name="Studholme D.J."/>
            <person name="Pavlidis P."/>
            <person name="Sarris P.F."/>
        </authorList>
    </citation>
    <scope>NUCLEOTIDE SEQUENCE [LARGE SCALE GENOMIC DNA]</scope>
    <source>
        <strain evidence="2">cv. PFS-1207/04</strain>
    </source>
</reference>
<name>A0ABQ7F0F1_BRACR</name>
<dbReference type="EMBL" id="QGKV02000297">
    <property type="protein sequence ID" value="KAF3609030.1"/>
    <property type="molecule type" value="Genomic_DNA"/>
</dbReference>
<evidence type="ECO:0000313" key="2">
    <source>
        <dbReference type="Proteomes" id="UP000266723"/>
    </source>
</evidence>
<comment type="caution">
    <text evidence="1">The sequence shown here is derived from an EMBL/GenBank/DDBJ whole genome shotgun (WGS) entry which is preliminary data.</text>
</comment>
<accession>A0ABQ7F0F1</accession>